<dbReference type="EMBL" id="JAWJWE010000036">
    <property type="protein sequence ID" value="KAK6629482.1"/>
    <property type="molecule type" value="Genomic_DNA"/>
</dbReference>
<proteinExistence type="predicted"/>
<dbReference type="Proteomes" id="UP001372834">
    <property type="component" value="Unassembled WGS sequence"/>
</dbReference>
<gene>
    <name evidence="2" type="ORF">RUM43_003299</name>
</gene>
<evidence type="ECO:0000256" key="1">
    <source>
        <dbReference type="SAM" id="MobiDB-lite"/>
    </source>
</evidence>
<accession>A0AAN8S5G9</accession>
<protein>
    <submittedName>
        <fullName evidence="2">Uncharacterized protein</fullName>
    </submittedName>
</protein>
<name>A0AAN8S5G9_POLSC</name>
<organism evidence="2 3">
    <name type="scientific">Polyplax serrata</name>
    <name type="common">Common mouse louse</name>
    <dbReference type="NCBI Taxonomy" id="468196"/>
    <lineage>
        <taxon>Eukaryota</taxon>
        <taxon>Metazoa</taxon>
        <taxon>Ecdysozoa</taxon>
        <taxon>Arthropoda</taxon>
        <taxon>Hexapoda</taxon>
        <taxon>Insecta</taxon>
        <taxon>Pterygota</taxon>
        <taxon>Neoptera</taxon>
        <taxon>Paraneoptera</taxon>
        <taxon>Psocodea</taxon>
        <taxon>Troctomorpha</taxon>
        <taxon>Phthiraptera</taxon>
        <taxon>Anoplura</taxon>
        <taxon>Polyplacidae</taxon>
        <taxon>Polyplax</taxon>
    </lineage>
</organism>
<sequence length="85" mass="9933">MAGEYGGDKKRRENERERERQTEKELRCWKSVLRKVSQTDGRATHGLVPVERFKKILVVNHLAPIGRALKNLKNYLVENNTKEDT</sequence>
<evidence type="ECO:0000313" key="3">
    <source>
        <dbReference type="Proteomes" id="UP001372834"/>
    </source>
</evidence>
<feature type="region of interest" description="Disordered" evidence="1">
    <location>
        <begin position="1"/>
        <end position="23"/>
    </location>
</feature>
<evidence type="ECO:0000313" key="2">
    <source>
        <dbReference type="EMBL" id="KAK6629482.1"/>
    </source>
</evidence>
<comment type="caution">
    <text evidence="2">The sequence shown here is derived from an EMBL/GenBank/DDBJ whole genome shotgun (WGS) entry which is preliminary data.</text>
</comment>
<dbReference type="AlphaFoldDB" id="A0AAN8S5G9"/>
<reference evidence="2 3" key="1">
    <citation type="submission" date="2023-10" db="EMBL/GenBank/DDBJ databases">
        <title>Genomes of two closely related lineages of the louse Polyplax serrata with different host specificities.</title>
        <authorList>
            <person name="Martinu J."/>
            <person name="Tarabai H."/>
            <person name="Stefka J."/>
            <person name="Hypsa V."/>
        </authorList>
    </citation>
    <scope>NUCLEOTIDE SEQUENCE [LARGE SCALE GENOMIC DNA]</scope>
    <source>
        <strain evidence="2">HR10_N</strain>
    </source>
</reference>